<organism evidence="4 5">
    <name type="scientific">Rhododendron simsii</name>
    <name type="common">Sims's rhododendron</name>
    <dbReference type="NCBI Taxonomy" id="118357"/>
    <lineage>
        <taxon>Eukaryota</taxon>
        <taxon>Viridiplantae</taxon>
        <taxon>Streptophyta</taxon>
        <taxon>Embryophyta</taxon>
        <taxon>Tracheophyta</taxon>
        <taxon>Spermatophyta</taxon>
        <taxon>Magnoliopsida</taxon>
        <taxon>eudicotyledons</taxon>
        <taxon>Gunneridae</taxon>
        <taxon>Pentapetalae</taxon>
        <taxon>asterids</taxon>
        <taxon>Ericales</taxon>
        <taxon>Ericaceae</taxon>
        <taxon>Ericoideae</taxon>
        <taxon>Rhodoreae</taxon>
        <taxon>Rhododendron</taxon>
    </lineage>
</organism>
<evidence type="ECO:0000313" key="4">
    <source>
        <dbReference type="EMBL" id="KAF7150682.1"/>
    </source>
</evidence>
<keyword evidence="2" id="KW-0472">Membrane</keyword>
<dbReference type="PANTHER" id="PTHR46250:SF15">
    <property type="entry name" value="OS01G0523800 PROTEIN"/>
    <property type="match status" value="1"/>
</dbReference>
<dbReference type="Proteomes" id="UP000626092">
    <property type="component" value="Unassembled WGS sequence"/>
</dbReference>
<evidence type="ECO:0000259" key="3">
    <source>
        <dbReference type="Pfam" id="PF12776"/>
    </source>
</evidence>
<dbReference type="PANTHER" id="PTHR46250">
    <property type="entry name" value="MYB/SANT-LIKE DNA-BINDING DOMAIN PROTEIN-RELATED"/>
    <property type="match status" value="1"/>
</dbReference>
<accession>A0A834HAX8</accession>
<keyword evidence="2" id="KW-0812">Transmembrane</keyword>
<dbReference type="AlphaFoldDB" id="A0A834HAX8"/>
<gene>
    <name evidence="4" type="ORF">RHSIM_Rhsim02G0110600</name>
</gene>
<keyword evidence="2" id="KW-1133">Transmembrane helix</keyword>
<dbReference type="EMBL" id="WJXA01000002">
    <property type="protein sequence ID" value="KAF7150682.1"/>
    <property type="molecule type" value="Genomic_DNA"/>
</dbReference>
<dbReference type="OrthoDB" id="1748457at2759"/>
<sequence>MTKISSENLLHALVSTLVTPFLLRSLGERILPTKVNFALIDLSSKLGSRVMKSSDSMIKGEKDWREKKKKKKTLESPGKMDNDEEEVEQMELTHAFVALQYLVTSINFACALFVVVMHVALENPRPRFTIARSPHPFRIQLDNLNKLFKGMPKKSDGKAARRFWNKREEEFLLNTMKDLVIENAMWKLDCGMFKGGFFKECEKKIILHFPGTDLRASPHIDSKIKTWRKQYNLLQDMIQSRGFGWDDSEKMVLVDSDDVWKNYVRRVSDAKGMRNKPFPYYDDWLTLFGKDRANGNLAEGPAETVAAMVGEKSTTDQEYYSPVMDFSLGGDTGLPLGRGTEFSVPHNTPESAAPSSSNMVGKKRARADDEISKGLSNMAEAFGTFFKNANTTMAEIAHRVGHAHDLSNTRGLVNDALTELPLDVTDSLKVASMIVDKPQRVDLFFSLKKEEDKVEWVNLLLSGLV</sequence>
<feature type="transmembrane region" description="Helical" evidence="2">
    <location>
        <begin position="98"/>
        <end position="121"/>
    </location>
</feature>
<reference evidence="4" key="1">
    <citation type="submission" date="2019-11" db="EMBL/GenBank/DDBJ databases">
        <authorList>
            <person name="Liu Y."/>
            <person name="Hou J."/>
            <person name="Li T.-Q."/>
            <person name="Guan C.-H."/>
            <person name="Wu X."/>
            <person name="Wu H.-Z."/>
            <person name="Ling F."/>
            <person name="Zhang R."/>
            <person name="Shi X.-G."/>
            <person name="Ren J.-P."/>
            <person name="Chen E.-F."/>
            <person name="Sun J.-M."/>
        </authorList>
    </citation>
    <scope>NUCLEOTIDE SEQUENCE</scope>
    <source>
        <strain evidence="4">Adult_tree_wgs_1</strain>
        <tissue evidence="4">Leaves</tissue>
    </source>
</reference>
<feature type="domain" description="Myb/SANT-like" evidence="3">
    <location>
        <begin position="164"/>
        <end position="263"/>
    </location>
</feature>
<evidence type="ECO:0000313" key="5">
    <source>
        <dbReference type="Proteomes" id="UP000626092"/>
    </source>
</evidence>
<proteinExistence type="predicted"/>
<comment type="caution">
    <text evidence="4">The sequence shown here is derived from an EMBL/GenBank/DDBJ whole genome shotgun (WGS) entry which is preliminary data.</text>
</comment>
<keyword evidence="5" id="KW-1185">Reference proteome</keyword>
<dbReference type="InterPro" id="IPR024752">
    <property type="entry name" value="Myb/SANT-like_dom"/>
</dbReference>
<protein>
    <recommendedName>
        <fullName evidence="3">Myb/SANT-like domain-containing protein</fullName>
    </recommendedName>
</protein>
<name>A0A834HAX8_RHOSS</name>
<dbReference type="Pfam" id="PF12776">
    <property type="entry name" value="Myb_DNA-bind_3"/>
    <property type="match status" value="1"/>
</dbReference>
<evidence type="ECO:0000256" key="1">
    <source>
        <dbReference type="SAM" id="MobiDB-lite"/>
    </source>
</evidence>
<evidence type="ECO:0000256" key="2">
    <source>
        <dbReference type="SAM" id="Phobius"/>
    </source>
</evidence>
<feature type="region of interest" description="Disordered" evidence="1">
    <location>
        <begin position="53"/>
        <end position="85"/>
    </location>
</feature>